<proteinExistence type="predicted"/>
<organism evidence="1 2">
    <name type="scientific">Dreissena polymorpha</name>
    <name type="common">Zebra mussel</name>
    <name type="synonym">Mytilus polymorpha</name>
    <dbReference type="NCBI Taxonomy" id="45954"/>
    <lineage>
        <taxon>Eukaryota</taxon>
        <taxon>Metazoa</taxon>
        <taxon>Spiralia</taxon>
        <taxon>Lophotrochozoa</taxon>
        <taxon>Mollusca</taxon>
        <taxon>Bivalvia</taxon>
        <taxon>Autobranchia</taxon>
        <taxon>Heteroconchia</taxon>
        <taxon>Euheterodonta</taxon>
        <taxon>Imparidentia</taxon>
        <taxon>Neoheterodontei</taxon>
        <taxon>Myida</taxon>
        <taxon>Dreissenoidea</taxon>
        <taxon>Dreissenidae</taxon>
        <taxon>Dreissena</taxon>
    </lineage>
</organism>
<sequence>MIFTIDIADIVPLATANYYGSVVRIYSSSISKPVIDIKPEQTTEKVINLAYIAFRGQEHYDAIDIISNDSDAKRDTDPTWEVARESLPSTPNDNQAMQICLSKQPHTNVLHTEVLLRSIQVEKKTEPRKVEAEC</sequence>
<dbReference type="AlphaFoldDB" id="A0A9D4S4B1"/>
<evidence type="ECO:0000313" key="1">
    <source>
        <dbReference type="EMBL" id="KAH3889978.1"/>
    </source>
</evidence>
<reference evidence="1" key="2">
    <citation type="submission" date="2020-11" db="EMBL/GenBank/DDBJ databases">
        <authorList>
            <person name="McCartney M.A."/>
            <person name="Auch B."/>
            <person name="Kono T."/>
            <person name="Mallez S."/>
            <person name="Becker A."/>
            <person name="Gohl D.M."/>
            <person name="Silverstein K.A.T."/>
            <person name="Koren S."/>
            <person name="Bechman K.B."/>
            <person name="Herman A."/>
            <person name="Abrahante J.E."/>
            <person name="Garbe J."/>
        </authorList>
    </citation>
    <scope>NUCLEOTIDE SEQUENCE</scope>
    <source>
        <strain evidence="1">Duluth1</strain>
        <tissue evidence="1">Whole animal</tissue>
    </source>
</reference>
<accession>A0A9D4S4B1</accession>
<protein>
    <submittedName>
        <fullName evidence="1">Uncharacterized protein</fullName>
    </submittedName>
</protein>
<name>A0A9D4S4B1_DREPO</name>
<reference evidence="1" key="1">
    <citation type="journal article" date="2019" name="bioRxiv">
        <title>The Genome of the Zebra Mussel, Dreissena polymorpha: A Resource for Invasive Species Research.</title>
        <authorList>
            <person name="McCartney M.A."/>
            <person name="Auch B."/>
            <person name="Kono T."/>
            <person name="Mallez S."/>
            <person name="Zhang Y."/>
            <person name="Obille A."/>
            <person name="Becker A."/>
            <person name="Abrahante J.E."/>
            <person name="Garbe J."/>
            <person name="Badalamenti J.P."/>
            <person name="Herman A."/>
            <person name="Mangelson H."/>
            <person name="Liachko I."/>
            <person name="Sullivan S."/>
            <person name="Sone E.D."/>
            <person name="Koren S."/>
            <person name="Silverstein K.A.T."/>
            <person name="Beckman K.B."/>
            <person name="Gohl D.M."/>
        </authorList>
    </citation>
    <scope>NUCLEOTIDE SEQUENCE</scope>
    <source>
        <strain evidence="1">Duluth1</strain>
        <tissue evidence="1">Whole animal</tissue>
    </source>
</reference>
<dbReference type="EMBL" id="JAIWYP010000001">
    <property type="protein sequence ID" value="KAH3889978.1"/>
    <property type="molecule type" value="Genomic_DNA"/>
</dbReference>
<gene>
    <name evidence="1" type="ORF">DPMN_014045</name>
</gene>
<dbReference type="Proteomes" id="UP000828390">
    <property type="component" value="Unassembled WGS sequence"/>
</dbReference>
<evidence type="ECO:0000313" key="2">
    <source>
        <dbReference type="Proteomes" id="UP000828390"/>
    </source>
</evidence>
<keyword evidence="2" id="KW-1185">Reference proteome</keyword>
<comment type="caution">
    <text evidence="1">The sequence shown here is derived from an EMBL/GenBank/DDBJ whole genome shotgun (WGS) entry which is preliminary data.</text>
</comment>